<evidence type="ECO:0000313" key="1">
    <source>
        <dbReference type="EMBL" id="MED6186388.1"/>
    </source>
</evidence>
<evidence type="ECO:0000313" key="2">
    <source>
        <dbReference type="Proteomes" id="UP001341840"/>
    </source>
</evidence>
<organism evidence="1 2">
    <name type="scientific">Stylosanthes scabra</name>
    <dbReference type="NCBI Taxonomy" id="79078"/>
    <lineage>
        <taxon>Eukaryota</taxon>
        <taxon>Viridiplantae</taxon>
        <taxon>Streptophyta</taxon>
        <taxon>Embryophyta</taxon>
        <taxon>Tracheophyta</taxon>
        <taxon>Spermatophyta</taxon>
        <taxon>Magnoliopsida</taxon>
        <taxon>eudicotyledons</taxon>
        <taxon>Gunneridae</taxon>
        <taxon>Pentapetalae</taxon>
        <taxon>rosids</taxon>
        <taxon>fabids</taxon>
        <taxon>Fabales</taxon>
        <taxon>Fabaceae</taxon>
        <taxon>Papilionoideae</taxon>
        <taxon>50 kb inversion clade</taxon>
        <taxon>dalbergioids sensu lato</taxon>
        <taxon>Dalbergieae</taxon>
        <taxon>Pterocarpus clade</taxon>
        <taxon>Stylosanthes</taxon>
    </lineage>
</organism>
<protein>
    <submittedName>
        <fullName evidence="1">Uncharacterized protein</fullName>
    </submittedName>
</protein>
<reference evidence="1 2" key="1">
    <citation type="journal article" date="2023" name="Plants (Basel)">
        <title>Bridging the Gap: Combining Genomics and Transcriptomics Approaches to Understand Stylosanthes scabra, an Orphan Legume from the Brazilian Caatinga.</title>
        <authorList>
            <person name="Ferreira-Neto J.R.C."/>
            <person name="da Silva M.D."/>
            <person name="Binneck E."/>
            <person name="de Melo N.F."/>
            <person name="da Silva R.H."/>
            <person name="de Melo A.L.T.M."/>
            <person name="Pandolfi V."/>
            <person name="Bustamante F.O."/>
            <person name="Brasileiro-Vidal A.C."/>
            <person name="Benko-Iseppon A.M."/>
        </authorList>
    </citation>
    <scope>NUCLEOTIDE SEQUENCE [LARGE SCALE GENOMIC DNA]</scope>
    <source>
        <tissue evidence="1">Leaves</tissue>
    </source>
</reference>
<proteinExistence type="predicted"/>
<keyword evidence="2" id="KW-1185">Reference proteome</keyword>
<accession>A0ABU6WNX0</accession>
<dbReference type="Proteomes" id="UP001341840">
    <property type="component" value="Unassembled WGS sequence"/>
</dbReference>
<comment type="caution">
    <text evidence="1">The sequence shown here is derived from an EMBL/GenBank/DDBJ whole genome shotgun (WGS) entry which is preliminary data.</text>
</comment>
<dbReference type="EMBL" id="JASCZI010181913">
    <property type="protein sequence ID" value="MED6186388.1"/>
    <property type="molecule type" value="Genomic_DNA"/>
</dbReference>
<sequence length="110" mass="12580">MPFEADFRRRRWRQNLFFAVAAGSNSDYASFSVAGFNSRECIISSLFQDLMLCRIVGAMKLKPEKRRPTPATKVADEARMLVVMAKLPIPDNGELNLHEISTSIFFLYFL</sequence>
<gene>
    <name evidence="1" type="ORF">PIB30_066164</name>
</gene>
<name>A0ABU6WNX0_9FABA</name>